<name>A0A6G1H660_9PEZI</name>
<evidence type="ECO:0000313" key="2">
    <source>
        <dbReference type="Proteomes" id="UP000800041"/>
    </source>
</evidence>
<dbReference type="Proteomes" id="UP000800041">
    <property type="component" value="Unassembled WGS sequence"/>
</dbReference>
<protein>
    <submittedName>
        <fullName evidence="1">Uncharacterized protein</fullName>
    </submittedName>
</protein>
<reference evidence="1" key="1">
    <citation type="journal article" date="2020" name="Stud. Mycol.">
        <title>101 Dothideomycetes genomes: a test case for predicting lifestyles and emergence of pathogens.</title>
        <authorList>
            <person name="Haridas S."/>
            <person name="Albert R."/>
            <person name="Binder M."/>
            <person name="Bloem J."/>
            <person name="Labutti K."/>
            <person name="Salamov A."/>
            <person name="Andreopoulos B."/>
            <person name="Baker S."/>
            <person name="Barry K."/>
            <person name="Bills G."/>
            <person name="Bluhm B."/>
            <person name="Cannon C."/>
            <person name="Castanera R."/>
            <person name="Culley D."/>
            <person name="Daum C."/>
            <person name="Ezra D."/>
            <person name="Gonzalez J."/>
            <person name="Henrissat B."/>
            <person name="Kuo A."/>
            <person name="Liang C."/>
            <person name="Lipzen A."/>
            <person name="Lutzoni F."/>
            <person name="Magnuson J."/>
            <person name="Mondo S."/>
            <person name="Nolan M."/>
            <person name="Ohm R."/>
            <person name="Pangilinan J."/>
            <person name="Park H.-J."/>
            <person name="Ramirez L."/>
            <person name="Alfaro M."/>
            <person name="Sun H."/>
            <person name="Tritt A."/>
            <person name="Yoshinaga Y."/>
            <person name="Zwiers L.-H."/>
            <person name="Turgeon B."/>
            <person name="Goodwin S."/>
            <person name="Spatafora J."/>
            <person name="Crous P."/>
            <person name="Grigoriev I."/>
        </authorList>
    </citation>
    <scope>NUCLEOTIDE SEQUENCE</scope>
    <source>
        <strain evidence="1">CBS 113979</strain>
    </source>
</reference>
<organism evidence="1 2">
    <name type="scientific">Aulographum hederae CBS 113979</name>
    <dbReference type="NCBI Taxonomy" id="1176131"/>
    <lineage>
        <taxon>Eukaryota</taxon>
        <taxon>Fungi</taxon>
        <taxon>Dikarya</taxon>
        <taxon>Ascomycota</taxon>
        <taxon>Pezizomycotina</taxon>
        <taxon>Dothideomycetes</taxon>
        <taxon>Pleosporomycetidae</taxon>
        <taxon>Aulographales</taxon>
        <taxon>Aulographaceae</taxon>
    </lineage>
</organism>
<gene>
    <name evidence="1" type="ORF">K402DRAFT_391427</name>
</gene>
<evidence type="ECO:0000313" key="1">
    <source>
        <dbReference type="EMBL" id="KAF1988713.1"/>
    </source>
</evidence>
<proteinExistence type="predicted"/>
<dbReference type="EMBL" id="ML977147">
    <property type="protein sequence ID" value="KAF1988713.1"/>
    <property type="molecule type" value="Genomic_DNA"/>
</dbReference>
<keyword evidence="2" id="KW-1185">Reference proteome</keyword>
<accession>A0A6G1H660</accession>
<dbReference type="AlphaFoldDB" id="A0A6G1H660"/>
<sequence length="98" mass="10394">MHLIVNPILSATAVSGNDRTHRSFASATRGSSCVRVNHSVSSSFSSLLCKSSTAISSHFNSSPTSCVAWLSRRVHLHPLRIAASSPFDTSVNAARARA</sequence>